<protein>
    <submittedName>
        <fullName evidence="2">Uncharacterized protein</fullName>
    </submittedName>
</protein>
<evidence type="ECO:0000256" key="1">
    <source>
        <dbReference type="SAM" id="MobiDB-lite"/>
    </source>
</evidence>
<keyword evidence="3" id="KW-1185">Reference proteome</keyword>
<evidence type="ECO:0000313" key="3">
    <source>
        <dbReference type="Proteomes" id="UP000286134"/>
    </source>
</evidence>
<feature type="compositionally biased region" description="Basic and acidic residues" evidence="1">
    <location>
        <begin position="211"/>
        <end position="224"/>
    </location>
</feature>
<proteinExistence type="predicted"/>
<dbReference type="Proteomes" id="UP000286134">
    <property type="component" value="Unassembled WGS sequence"/>
</dbReference>
<feature type="region of interest" description="Disordered" evidence="1">
    <location>
        <begin position="80"/>
        <end position="102"/>
    </location>
</feature>
<dbReference type="OrthoDB" id="3596672at2759"/>
<sequence>MATFTQPLSCQQKYKKMVSHKAMIPVRWKGPRYSDELPPLTLPVSSHKRNNKIESISSKLHQFSQETHDDFIKIKRCVHERGQQSSSNTLRDDREAKQKKRSNRDSIFSFMSIISKNEDRRPIERKATESKEEVTSPVYSQVSFLSSSSTIDIPSQVKSEKINNSSNELASARVSMTQSRSSISSPIKMSTSFKGSVHIKDVPKRTSSQLRSDKCQKNSDKIDSETTNSVLESDTNCLDFFQEQQEQEYRIAKAWLEAEESRKTSPSTSRGAIKSGSTEYQWDDAWIKIPSSDNGWQTNKMMLKDNQQKVGAGHSHLRPKVIFDIDIPLDGDISTEYRVTSKTYSEKKQNNTKRKRISGMVNLAIGVRGWLSRRVRSN</sequence>
<accession>A0A420I011</accession>
<organism evidence="2 3">
    <name type="scientific">Erysiphe neolycopersici</name>
    <dbReference type="NCBI Taxonomy" id="212602"/>
    <lineage>
        <taxon>Eukaryota</taxon>
        <taxon>Fungi</taxon>
        <taxon>Dikarya</taxon>
        <taxon>Ascomycota</taxon>
        <taxon>Pezizomycotina</taxon>
        <taxon>Leotiomycetes</taxon>
        <taxon>Erysiphales</taxon>
        <taxon>Erysiphaceae</taxon>
        <taxon>Erysiphe</taxon>
    </lineage>
</organism>
<reference evidence="2 3" key="1">
    <citation type="journal article" date="2018" name="BMC Genomics">
        <title>Comparative genome analyses reveal sequence features reflecting distinct modes of host-adaptation between dicot and monocot powdery mildew.</title>
        <authorList>
            <person name="Wu Y."/>
            <person name="Ma X."/>
            <person name="Pan Z."/>
            <person name="Kale S.D."/>
            <person name="Song Y."/>
            <person name="King H."/>
            <person name="Zhang Q."/>
            <person name="Presley C."/>
            <person name="Deng X."/>
            <person name="Wei C.I."/>
            <person name="Xiao S."/>
        </authorList>
    </citation>
    <scope>NUCLEOTIDE SEQUENCE [LARGE SCALE GENOMIC DNA]</scope>
    <source>
        <strain evidence="2">UMSG2</strain>
    </source>
</reference>
<name>A0A420I011_9PEZI</name>
<gene>
    <name evidence="2" type="ORF">OnM2_028078</name>
</gene>
<comment type="caution">
    <text evidence="2">The sequence shown here is derived from an EMBL/GenBank/DDBJ whole genome shotgun (WGS) entry which is preliminary data.</text>
</comment>
<dbReference type="EMBL" id="MCFK01002880">
    <property type="protein sequence ID" value="RKF63001.1"/>
    <property type="molecule type" value="Genomic_DNA"/>
</dbReference>
<evidence type="ECO:0000313" key="2">
    <source>
        <dbReference type="EMBL" id="RKF63001.1"/>
    </source>
</evidence>
<dbReference type="AlphaFoldDB" id="A0A420I011"/>
<feature type="region of interest" description="Disordered" evidence="1">
    <location>
        <begin position="194"/>
        <end position="228"/>
    </location>
</feature>